<evidence type="ECO:0000313" key="3">
    <source>
        <dbReference type="RefSeq" id="XP_023574989.1"/>
    </source>
</evidence>
<feature type="compositionally biased region" description="Polar residues" evidence="1">
    <location>
        <begin position="90"/>
        <end position="107"/>
    </location>
</feature>
<evidence type="ECO:0000313" key="2">
    <source>
        <dbReference type="Proteomes" id="UP000515203"/>
    </source>
</evidence>
<dbReference type="PANTHER" id="PTHR35825:SF2">
    <property type="entry name" value="CASEIN KINASE II SUBUNIT ALPHA'-INTERACTING PROTEIN"/>
    <property type="match status" value="1"/>
</dbReference>
<dbReference type="OrthoDB" id="9526609at2759"/>
<proteinExistence type="predicted"/>
<dbReference type="RefSeq" id="XP_023574990.1">
    <property type="nucleotide sequence ID" value="XM_023719222.1"/>
</dbReference>
<feature type="region of interest" description="Disordered" evidence="1">
    <location>
        <begin position="571"/>
        <end position="590"/>
    </location>
</feature>
<feature type="compositionally biased region" description="Low complexity" evidence="1">
    <location>
        <begin position="633"/>
        <end position="663"/>
    </location>
</feature>
<dbReference type="PANTHER" id="PTHR35825">
    <property type="entry name" value="CASEIN KINASE II SUBUNIT ALPHA PRIME-INTERACTING PROTEIN"/>
    <property type="match status" value="1"/>
</dbReference>
<dbReference type="GeneID" id="101578265"/>
<feature type="compositionally biased region" description="Low complexity" evidence="1">
    <location>
        <begin position="142"/>
        <end position="154"/>
    </location>
</feature>
<feature type="region of interest" description="Disordered" evidence="1">
    <location>
        <begin position="705"/>
        <end position="728"/>
    </location>
</feature>
<reference evidence="3 4" key="1">
    <citation type="submission" date="2025-04" db="UniProtKB">
        <authorList>
            <consortium name="RefSeq"/>
        </authorList>
    </citation>
    <scope>IDENTIFICATION</scope>
</reference>
<feature type="region of interest" description="Disordered" evidence="1">
    <location>
        <begin position="79"/>
        <end position="180"/>
    </location>
</feature>
<feature type="compositionally biased region" description="Polar residues" evidence="1">
    <location>
        <begin position="155"/>
        <end position="177"/>
    </location>
</feature>
<name>A0A6P6ERN6_OCTDE</name>
<dbReference type="RefSeq" id="XP_023574991.1">
    <property type="nucleotide sequence ID" value="XM_023719223.1"/>
</dbReference>
<protein>
    <submittedName>
        <fullName evidence="3 4">Uncharacterized protein LOC101578265</fullName>
    </submittedName>
</protein>
<feature type="compositionally biased region" description="Low complexity" evidence="1">
    <location>
        <begin position="395"/>
        <end position="404"/>
    </location>
</feature>
<gene>
    <name evidence="3 4 5" type="primary">LOC101578265</name>
</gene>
<feature type="compositionally biased region" description="Polar residues" evidence="1">
    <location>
        <begin position="353"/>
        <end position="363"/>
    </location>
</feature>
<sequence>MKTASKRPLCQHTMVPPAYLDQHFLPLNRSYDLATTNSLTHQYSATKRSQLNGQPVAKVQSYSNNLAAPSIDYNRATQSCSVLPSPKSPAKNSQCFNNKAKKSQLSLSKGPGTLSLDHWKNPFHPAGKALSSPLSHPKPQITSSSDLTKTSSSLEPSQTHSSSQLPLPEPQTTSSSLDFHCTSPLLKSNQKVSHSSLSNLQPQETSLLDILWVSSLRPKQKVNRSALLESKPQKTSILDGLWTSLLVHNQRSLSSPSLSTKAQTNNSLQTPHSLEFHQTALNSPLEDSGLQRKSILTSKASALSLPLSSVKSRESPALHSAHQSQSLSVFQPKSQAVLALDHHFQSLSSPRCHSMFQSTASPSDKSRATEQPPSHLKPNAPAQASSSTKHCLKKSAAASTRASRPQSKGSLDFSAKIESDKEIPWTLRYGHPCIVKGGTIPDRVVNKIINSLSKTRIQRDLSRQILFRRMRGRPNPHPGPRISSTYTVCLTCASCIKSPCNHLKGKRDPHCGRLFVIPTPEANSEGKIQVKLLFLLTLPETYSSPFLPPLSIRGSQPEDALIDNLEEMEKTSQLFSTSESDTSQELRVKKRSLTVSSKSKVVSQKEQIVDWLLYVKNNDSFHSPSQIPPPPSSCSSSPSSVSTATHSPTSSSSSSSASPSEPFLSRDTAPYLLSNSVVTNLLSHHRLPPGVSWLEFICSKDYQPLSGKPSKKQSPHPKTPPVRNANTV</sequence>
<dbReference type="RefSeq" id="XP_023574989.1">
    <property type="nucleotide sequence ID" value="XM_023719221.1"/>
</dbReference>
<evidence type="ECO:0000256" key="1">
    <source>
        <dbReference type="SAM" id="MobiDB-lite"/>
    </source>
</evidence>
<evidence type="ECO:0000313" key="5">
    <source>
        <dbReference type="RefSeq" id="XP_023574991.1"/>
    </source>
</evidence>
<feature type="region of interest" description="Disordered" evidence="1">
    <location>
        <begin position="353"/>
        <end position="415"/>
    </location>
</feature>
<dbReference type="Proteomes" id="UP000515203">
    <property type="component" value="Unplaced"/>
</dbReference>
<feature type="compositionally biased region" description="Polar residues" evidence="1">
    <location>
        <begin position="571"/>
        <end position="585"/>
    </location>
</feature>
<dbReference type="AlphaFoldDB" id="A0A6P6ERN6"/>
<feature type="region of interest" description="Disordered" evidence="1">
    <location>
        <begin position="622"/>
        <end position="663"/>
    </location>
</feature>
<accession>A0A6P6ERN6</accession>
<organism evidence="2 3">
    <name type="scientific">Octodon degus</name>
    <name type="common">Degu</name>
    <name type="synonym">Sciurus degus</name>
    <dbReference type="NCBI Taxonomy" id="10160"/>
    <lineage>
        <taxon>Eukaryota</taxon>
        <taxon>Metazoa</taxon>
        <taxon>Chordata</taxon>
        <taxon>Craniata</taxon>
        <taxon>Vertebrata</taxon>
        <taxon>Euteleostomi</taxon>
        <taxon>Mammalia</taxon>
        <taxon>Eutheria</taxon>
        <taxon>Euarchontoglires</taxon>
        <taxon>Glires</taxon>
        <taxon>Rodentia</taxon>
        <taxon>Hystricomorpha</taxon>
        <taxon>Octodontidae</taxon>
        <taxon>Octodon</taxon>
    </lineage>
</organism>
<evidence type="ECO:0000313" key="4">
    <source>
        <dbReference type="RefSeq" id="XP_023574990.1"/>
    </source>
</evidence>
<keyword evidence="2" id="KW-1185">Reference proteome</keyword>
<dbReference type="InterPro" id="IPR038954">
    <property type="entry name" value="CSNKA2IP"/>
</dbReference>